<dbReference type="EMBL" id="CP092624">
    <property type="protein sequence ID" value="UMM34245.1"/>
    <property type="molecule type" value="Genomic_DNA"/>
</dbReference>
<evidence type="ECO:0000256" key="2">
    <source>
        <dbReference type="ARBA" id="ARBA00022692"/>
    </source>
</evidence>
<evidence type="ECO:0000256" key="1">
    <source>
        <dbReference type="ARBA" id="ARBA00004141"/>
    </source>
</evidence>
<keyword evidence="2 5" id="KW-0812">Transmembrane</keyword>
<dbReference type="GO" id="GO:0016020">
    <property type="term" value="C:membrane"/>
    <property type="evidence" value="ECO:0007669"/>
    <property type="project" value="UniProtKB-SubCell"/>
</dbReference>
<feature type="transmembrane region" description="Helical" evidence="5">
    <location>
        <begin position="182"/>
        <end position="206"/>
    </location>
</feature>
<dbReference type="Pfam" id="PF10292">
    <property type="entry name" value="7TM_GPCR_Srab"/>
    <property type="match status" value="1"/>
</dbReference>
<protein>
    <submittedName>
        <fullName evidence="6">Uncharacterized protein</fullName>
    </submittedName>
</protein>
<keyword evidence="4 5" id="KW-0472">Membrane</keyword>
<reference evidence="7 9" key="2">
    <citation type="submission" date="2022-04" db="EMBL/GenBank/DDBJ databases">
        <title>Chromosome-level reference genomes for two strains of Caenorhabditis briggsae: an improved platform for comparative genomics.</title>
        <authorList>
            <person name="Stevens L."/>
            <person name="Andersen E."/>
        </authorList>
    </citation>
    <scope>NUCLEOTIDE SEQUENCE [LARGE SCALE GENOMIC DNA]</scope>
    <source>
        <strain evidence="7">VX34</strain>
        <tissue evidence="7">Whole-organism</tissue>
    </source>
</reference>
<dbReference type="EMBL" id="CP090895">
    <property type="protein sequence ID" value="ULT88432.1"/>
    <property type="molecule type" value="Genomic_DNA"/>
</dbReference>
<feature type="transmembrane region" description="Helical" evidence="5">
    <location>
        <begin position="141"/>
        <end position="162"/>
    </location>
</feature>
<dbReference type="InterPro" id="IPR019408">
    <property type="entry name" value="7TM_GPCR_serpentine_rcpt_Srab"/>
</dbReference>
<dbReference type="PANTHER" id="PTHR46561:SF16">
    <property type="entry name" value="SERPENTINE RECEPTOR, CLASS AB (CLASS A-LIKE)"/>
    <property type="match status" value="1"/>
</dbReference>
<feature type="transmembrane region" description="Helical" evidence="5">
    <location>
        <begin position="276"/>
        <end position="294"/>
    </location>
</feature>
<evidence type="ECO:0000313" key="7">
    <source>
        <dbReference type="EMBL" id="UMM34245.1"/>
    </source>
</evidence>
<dbReference type="Proteomes" id="UP000827892">
    <property type="component" value="Chromosome V"/>
</dbReference>
<feature type="transmembrane region" description="Helical" evidence="5">
    <location>
        <begin position="56"/>
        <end position="75"/>
    </location>
</feature>
<gene>
    <name evidence="6" type="ORF">L3Y34_007557</name>
    <name evidence="7" type="ORF">L5515_007403</name>
</gene>
<comment type="subcellular location">
    <subcellularLocation>
        <location evidence="1">Membrane</location>
        <topology evidence="1">Multi-pass membrane protein</topology>
    </subcellularLocation>
</comment>
<organism evidence="6 8">
    <name type="scientific">Caenorhabditis briggsae</name>
    <dbReference type="NCBI Taxonomy" id="6238"/>
    <lineage>
        <taxon>Eukaryota</taxon>
        <taxon>Metazoa</taxon>
        <taxon>Ecdysozoa</taxon>
        <taxon>Nematoda</taxon>
        <taxon>Chromadorea</taxon>
        <taxon>Rhabditida</taxon>
        <taxon>Rhabditina</taxon>
        <taxon>Rhabditomorpha</taxon>
        <taxon>Rhabditoidea</taxon>
        <taxon>Rhabditidae</taxon>
        <taxon>Peloderinae</taxon>
        <taxon>Caenorhabditis</taxon>
    </lineage>
</organism>
<keyword evidence="9" id="KW-1185">Reference proteome</keyword>
<accession>A0AAE9D0A4</accession>
<dbReference type="InterPro" id="IPR053286">
    <property type="entry name" value="Nematode_rcpt-like_srab"/>
</dbReference>
<keyword evidence="3 5" id="KW-1133">Transmembrane helix</keyword>
<evidence type="ECO:0000256" key="3">
    <source>
        <dbReference type="ARBA" id="ARBA00022989"/>
    </source>
</evidence>
<evidence type="ECO:0000313" key="6">
    <source>
        <dbReference type="EMBL" id="ULT88432.1"/>
    </source>
</evidence>
<dbReference type="AlphaFoldDB" id="A0AAE9D0A4"/>
<evidence type="ECO:0000256" key="4">
    <source>
        <dbReference type="ARBA" id="ARBA00023136"/>
    </source>
</evidence>
<evidence type="ECO:0000256" key="5">
    <source>
        <dbReference type="SAM" id="Phobius"/>
    </source>
</evidence>
<feature type="transmembrane region" description="Helical" evidence="5">
    <location>
        <begin position="244"/>
        <end position="264"/>
    </location>
</feature>
<evidence type="ECO:0000313" key="9">
    <source>
        <dbReference type="Proteomes" id="UP000829354"/>
    </source>
</evidence>
<feature type="transmembrane region" description="Helical" evidence="5">
    <location>
        <begin position="23"/>
        <end position="44"/>
    </location>
</feature>
<proteinExistence type="predicted"/>
<dbReference type="PANTHER" id="PTHR46561">
    <property type="entry name" value="SERPENTINE RECEPTOR, CLASS AB (CLASS A-LIKE)-RELATED"/>
    <property type="match status" value="1"/>
</dbReference>
<reference evidence="6 8" key="1">
    <citation type="submission" date="2022-02" db="EMBL/GenBank/DDBJ databases">
        <title>Chromosome-level reference genomes for two strains of Caenorhabditis briggsae: an improved platform for comparative genomics.</title>
        <authorList>
            <person name="Stevens L."/>
            <person name="Andersen E.C."/>
        </authorList>
    </citation>
    <scope>NUCLEOTIDE SEQUENCE [LARGE SCALE GENOMIC DNA]</scope>
    <source>
        <strain evidence="6">QX1410_ONT</strain>
        <tissue evidence="6">Whole-organism</tissue>
    </source>
</reference>
<sequence length="357" mass="42240">MYNQTQCQMMAEVATSSVLRSTLLVSLILCLLCIPINLYALWRIKISVKLHFNSKCVIFNHTFFVLVHILARIGLHGKDLINYFDDWESGCDIIPSRCRCNLRYLYKFSEYIIEVSPFILTIERFVATFQAYHYENRYKWFGILLNVFHLSLSCLFMFIQNSTNTGEVIIYYCWLAKSGNRFLVNVPTFFIFFSQLATIPGLLYLLRKNENFRKATSQKHSSLTERYQISENLRTSSMFRVMSVVTWAYVTYNAGGSYIAHYLMKSMDYAEQFSTIEIIHCVPIYYIILSIFIIRVDKKPRSEFIIKIKNYQNHYFFELQKFFDEAFEKITQRRHRVGSMHNIMNSQSEGKSSKMFH</sequence>
<name>A0AAE9D0A4_CAEBR</name>
<dbReference type="Proteomes" id="UP000829354">
    <property type="component" value="Chromosome V"/>
</dbReference>
<evidence type="ECO:0000313" key="8">
    <source>
        <dbReference type="Proteomes" id="UP000827892"/>
    </source>
</evidence>